<dbReference type="GO" id="GO:0005634">
    <property type="term" value="C:nucleus"/>
    <property type="evidence" value="ECO:0007669"/>
    <property type="project" value="TreeGrafter"/>
</dbReference>
<evidence type="ECO:0000313" key="5">
    <source>
        <dbReference type="EMBL" id="GAO46888.1"/>
    </source>
</evidence>
<feature type="region of interest" description="Disordered" evidence="4">
    <location>
        <begin position="123"/>
        <end position="174"/>
    </location>
</feature>
<dbReference type="InterPro" id="IPR051362">
    <property type="entry name" value="WD_repeat_creC_regulators"/>
</dbReference>
<evidence type="ECO:0000256" key="1">
    <source>
        <dbReference type="ARBA" id="ARBA00022574"/>
    </source>
</evidence>
<organism evidence="5 6">
    <name type="scientific">Saitoella complicata (strain BCRC 22490 / CBS 7301 / JCM 7358 / NBRC 10748 / NRRL Y-17804)</name>
    <dbReference type="NCBI Taxonomy" id="698492"/>
    <lineage>
        <taxon>Eukaryota</taxon>
        <taxon>Fungi</taxon>
        <taxon>Dikarya</taxon>
        <taxon>Ascomycota</taxon>
        <taxon>Taphrinomycotina</taxon>
        <taxon>Taphrinomycotina incertae sedis</taxon>
        <taxon>Saitoella</taxon>
    </lineage>
</organism>
<evidence type="ECO:0000256" key="3">
    <source>
        <dbReference type="PROSITE-ProRule" id="PRU00221"/>
    </source>
</evidence>
<dbReference type="SUPFAM" id="SSF50978">
    <property type="entry name" value="WD40 repeat-like"/>
    <property type="match status" value="1"/>
</dbReference>
<evidence type="ECO:0000256" key="4">
    <source>
        <dbReference type="SAM" id="MobiDB-lite"/>
    </source>
</evidence>
<dbReference type="PROSITE" id="PS50082">
    <property type="entry name" value="WD_REPEATS_2"/>
    <property type="match status" value="1"/>
</dbReference>
<dbReference type="Pfam" id="PF02239">
    <property type="entry name" value="Cytochrom_D1"/>
    <property type="match status" value="1"/>
</dbReference>
<feature type="compositionally biased region" description="Polar residues" evidence="4">
    <location>
        <begin position="516"/>
        <end position="535"/>
    </location>
</feature>
<reference evidence="5 6" key="1">
    <citation type="journal article" date="2011" name="J. Gen. Appl. Microbiol.">
        <title>Draft genome sequencing of the enigmatic yeast Saitoella complicata.</title>
        <authorList>
            <person name="Nishida H."/>
            <person name="Hamamoto M."/>
            <person name="Sugiyama J."/>
        </authorList>
    </citation>
    <scope>NUCLEOTIDE SEQUENCE [LARGE SCALE GENOMIC DNA]</scope>
    <source>
        <strain evidence="5 6">NRRL Y-17804</strain>
    </source>
</reference>
<feature type="compositionally biased region" description="Polar residues" evidence="4">
    <location>
        <begin position="134"/>
        <end position="145"/>
    </location>
</feature>
<dbReference type="PANTHER" id="PTHR14107">
    <property type="entry name" value="WD REPEAT PROTEIN"/>
    <property type="match status" value="1"/>
</dbReference>
<feature type="compositionally biased region" description="Polar residues" evidence="4">
    <location>
        <begin position="158"/>
        <end position="174"/>
    </location>
</feature>
<dbReference type="RefSeq" id="XP_019025010.1">
    <property type="nucleotide sequence ID" value="XM_019165957.1"/>
</dbReference>
<comment type="caution">
    <text evidence="5">The sequence shown here is derived from an EMBL/GenBank/DDBJ whole genome shotgun (WGS) entry which is preliminary data.</text>
</comment>
<gene>
    <name evidence="5" type="ORF">G7K_1106-t1</name>
</gene>
<dbReference type="GO" id="GO:0051286">
    <property type="term" value="C:cell tip"/>
    <property type="evidence" value="ECO:0007669"/>
    <property type="project" value="TreeGrafter"/>
</dbReference>
<dbReference type="InterPro" id="IPR036322">
    <property type="entry name" value="WD40_repeat_dom_sf"/>
</dbReference>
<evidence type="ECO:0000256" key="2">
    <source>
        <dbReference type="ARBA" id="ARBA00022737"/>
    </source>
</evidence>
<proteinExistence type="predicted"/>
<dbReference type="GO" id="GO:0045013">
    <property type="term" value="P:carbon catabolite repression of transcription"/>
    <property type="evidence" value="ECO:0007669"/>
    <property type="project" value="TreeGrafter"/>
</dbReference>
<dbReference type="InterPro" id="IPR015943">
    <property type="entry name" value="WD40/YVTN_repeat-like_dom_sf"/>
</dbReference>
<dbReference type="PROSITE" id="PS50294">
    <property type="entry name" value="WD_REPEATS_REGION"/>
    <property type="match status" value="1"/>
</dbReference>
<keyword evidence="1 3" id="KW-0853">WD repeat</keyword>
<sequence length="615" mass="67572">MFVLPPPSNYSTQYAQQLKQREEHFARLAQAEAAPNTITCPTGEEDASFVAAEGQYTLRDEVTLAMPPPFATEGLPNALSTIPAPRTNGVRLSFVPLKHRDVPVDAYSSSPKLAKRNSNLLGLASPKTEEPSPSHLNRSLSSLDTESVEDDVADDDQSTPQSYTGVGDDSSNSFVSMFGTPAQRACGKQKKPKNSIAKTTSSFVSRFMAHTNLLNLLATRPNDQTLLFASACRSFSWLDYSSQNRHEALTRILFARSYPLCQDINMLTRDSDHLDVIVGFSSSDLIWLDPMTNKYVRLNKQGTINPSAVLEVKWIPGSENLFMAAHADGSVVVYDKEKDDSTFNTSPNASVVMEEGGEAIGFSVLRSMNGKAVKNNPVAYWKVAKQAITAFAFSPDCQHIAITSDDGTLKIIDFHAERVLAVFQSYYGGLLCVTWSPDGRYILTGGQDDLITIWSFHDRKIVARCSGHNSFIKAVSFDPWRCDDRGYRFASVGDDCRMLFWDFSVGALHRPKPTTGLQRAASVSSRSVQNLQARTPENGDRSGALSPSSMAPVDQVVHPLAPRSTVAVLSPVLAKKVDTDPLSSITFREDSIVTACTHGHVRTWMRPGWEKKANM</sequence>
<dbReference type="SMART" id="SM00320">
    <property type="entry name" value="WD40"/>
    <property type="match status" value="6"/>
</dbReference>
<dbReference type="InterPro" id="IPR001680">
    <property type="entry name" value="WD40_rpt"/>
</dbReference>
<feature type="region of interest" description="Disordered" evidence="4">
    <location>
        <begin position="516"/>
        <end position="550"/>
    </location>
</feature>
<dbReference type="OrthoDB" id="3367at2759"/>
<dbReference type="OMA" id="MCVCWSP"/>
<dbReference type="EMBL" id="BACD03000006">
    <property type="protein sequence ID" value="GAO46888.1"/>
    <property type="molecule type" value="Genomic_DNA"/>
</dbReference>
<feature type="compositionally biased region" description="Acidic residues" evidence="4">
    <location>
        <begin position="146"/>
        <end position="157"/>
    </location>
</feature>
<dbReference type="PANTHER" id="PTHR14107:SF16">
    <property type="entry name" value="AT02583P"/>
    <property type="match status" value="1"/>
</dbReference>
<evidence type="ECO:0000313" key="6">
    <source>
        <dbReference type="Proteomes" id="UP000033140"/>
    </source>
</evidence>
<keyword evidence="6" id="KW-1185">Reference proteome</keyword>
<feature type="repeat" description="WD" evidence="3">
    <location>
        <begin position="423"/>
        <end position="464"/>
    </location>
</feature>
<dbReference type="Proteomes" id="UP000033140">
    <property type="component" value="Unassembled WGS sequence"/>
</dbReference>
<protein>
    <submittedName>
        <fullName evidence="5">Uncharacterized protein</fullName>
    </submittedName>
</protein>
<accession>A0A0E9NAR7</accession>
<dbReference type="STRING" id="698492.A0A0E9NAR7"/>
<name>A0A0E9NAR7_SAICN</name>
<reference evidence="5 6" key="3">
    <citation type="journal article" date="2015" name="Genome Announc.">
        <title>Draft Genome Sequence of the Archiascomycetous Yeast Saitoella complicata.</title>
        <authorList>
            <person name="Yamauchi K."/>
            <person name="Kondo S."/>
            <person name="Hamamoto M."/>
            <person name="Takahashi Y."/>
            <person name="Ogura Y."/>
            <person name="Hayashi T."/>
            <person name="Nishida H."/>
        </authorList>
    </citation>
    <scope>NUCLEOTIDE SEQUENCE [LARGE SCALE GENOMIC DNA]</scope>
    <source>
        <strain evidence="5 6">NRRL Y-17804</strain>
    </source>
</reference>
<keyword evidence="2" id="KW-0677">Repeat</keyword>
<dbReference type="AlphaFoldDB" id="A0A0E9NAR7"/>
<dbReference type="GO" id="GO:0032153">
    <property type="term" value="C:cell division site"/>
    <property type="evidence" value="ECO:0007669"/>
    <property type="project" value="TreeGrafter"/>
</dbReference>
<dbReference type="Gene3D" id="2.130.10.10">
    <property type="entry name" value="YVTN repeat-like/Quinoprotein amine dehydrogenase"/>
    <property type="match status" value="1"/>
</dbReference>
<reference evidence="5 6" key="2">
    <citation type="journal article" date="2014" name="J. Gen. Appl. Microbiol.">
        <title>The early diverging ascomycetous budding yeast Saitoella complicata has three histone deacetylases belonging to the Clr6, Hos2, and Rpd3 lineages.</title>
        <authorList>
            <person name="Nishida H."/>
            <person name="Matsumoto T."/>
            <person name="Kondo S."/>
            <person name="Hamamoto M."/>
            <person name="Yoshikawa H."/>
        </authorList>
    </citation>
    <scope>NUCLEOTIDE SEQUENCE [LARGE SCALE GENOMIC DNA]</scope>
    <source>
        <strain evidence="5 6">NRRL Y-17804</strain>
    </source>
</reference>